<feature type="region of interest" description="Disordered" evidence="1">
    <location>
        <begin position="23"/>
        <end position="49"/>
    </location>
</feature>
<dbReference type="EMBL" id="JACEFO010001910">
    <property type="protein sequence ID" value="KAF8694270.1"/>
    <property type="molecule type" value="Genomic_DNA"/>
</dbReference>
<dbReference type="Proteomes" id="UP000636709">
    <property type="component" value="Unassembled WGS sequence"/>
</dbReference>
<protein>
    <submittedName>
        <fullName evidence="2">Uncharacterized protein</fullName>
    </submittedName>
</protein>
<feature type="region of interest" description="Disordered" evidence="1">
    <location>
        <begin position="112"/>
        <end position="138"/>
    </location>
</feature>
<name>A0A835BCX2_9POAL</name>
<proteinExistence type="predicted"/>
<organism evidence="2 3">
    <name type="scientific">Digitaria exilis</name>
    <dbReference type="NCBI Taxonomy" id="1010633"/>
    <lineage>
        <taxon>Eukaryota</taxon>
        <taxon>Viridiplantae</taxon>
        <taxon>Streptophyta</taxon>
        <taxon>Embryophyta</taxon>
        <taxon>Tracheophyta</taxon>
        <taxon>Spermatophyta</taxon>
        <taxon>Magnoliopsida</taxon>
        <taxon>Liliopsida</taxon>
        <taxon>Poales</taxon>
        <taxon>Poaceae</taxon>
        <taxon>PACMAD clade</taxon>
        <taxon>Panicoideae</taxon>
        <taxon>Panicodae</taxon>
        <taxon>Paniceae</taxon>
        <taxon>Anthephorinae</taxon>
        <taxon>Digitaria</taxon>
    </lineage>
</organism>
<comment type="caution">
    <text evidence="2">The sequence shown here is derived from an EMBL/GenBank/DDBJ whole genome shotgun (WGS) entry which is preliminary data.</text>
</comment>
<evidence type="ECO:0000256" key="1">
    <source>
        <dbReference type="SAM" id="MobiDB-lite"/>
    </source>
</evidence>
<dbReference type="AlphaFoldDB" id="A0A835BCX2"/>
<feature type="compositionally biased region" description="Acidic residues" evidence="1">
    <location>
        <begin position="112"/>
        <end position="129"/>
    </location>
</feature>
<evidence type="ECO:0000313" key="2">
    <source>
        <dbReference type="EMBL" id="KAF8694270.1"/>
    </source>
</evidence>
<reference evidence="2" key="1">
    <citation type="submission" date="2020-07" db="EMBL/GenBank/DDBJ databases">
        <title>Genome sequence and genetic diversity analysis of an under-domesticated orphan crop, white fonio (Digitaria exilis).</title>
        <authorList>
            <person name="Bennetzen J.L."/>
            <person name="Chen S."/>
            <person name="Ma X."/>
            <person name="Wang X."/>
            <person name="Yssel A.E.J."/>
            <person name="Chaluvadi S.R."/>
            <person name="Johnson M."/>
            <person name="Gangashetty P."/>
            <person name="Hamidou F."/>
            <person name="Sanogo M.D."/>
            <person name="Zwaenepoel A."/>
            <person name="Wallace J."/>
            <person name="Van De Peer Y."/>
            <person name="Van Deynze A."/>
        </authorList>
    </citation>
    <scope>NUCLEOTIDE SEQUENCE</scope>
    <source>
        <tissue evidence="2">Leaves</tissue>
    </source>
</reference>
<evidence type="ECO:0000313" key="3">
    <source>
        <dbReference type="Proteomes" id="UP000636709"/>
    </source>
</evidence>
<accession>A0A835BCX2</accession>
<sequence length="182" mass="18999">MVIMRSFPGYFLSLRSSSSPLSCSLSTSPSRPHHGSLPPASSQPPAVGTAISSSSLLASTTSSSTLVASLPSASCMPLGSALTLASSSSGSAISAPLAPTFVILSAAPIPEDAEEWSDEDSNSECETDSSNDKLHSYKHPVPSGDDLRIYLHPEDLTWGCPVYPNKGPQWETIDALRDHVVG</sequence>
<dbReference type="OrthoDB" id="719283at2759"/>
<keyword evidence="3" id="KW-1185">Reference proteome</keyword>
<gene>
    <name evidence="2" type="ORF">HU200_038408</name>
</gene>